<keyword evidence="2" id="KW-1185">Reference proteome</keyword>
<comment type="caution">
    <text evidence="1">The sequence shown here is derived from an EMBL/GenBank/DDBJ whole genome shotgun (WGS) entry which is preliminary data.</text>
</comment>
<gene>
    <name evidence="1" type="ORF">M8C21_005896</name>
</gene>
<sequence>MRANSVMGSGYLLQLILRDKKSNKEPTL</sequence>
<reference evidence="1" key="1">
    <citation type="submission" date="2022-06" db="EMBL/GenBank/DDBJ databases">
        <title>Uncovering the hologenomic basis of an extraordinary plant invasion.</title>
        <authorList>
            <person name="Bieker V.C."/>
            <person name="Martin M.D."/>
            <person name="Gilbert T."/>
            <person name="Hodgins K."/>
            <person name="Battlay P."/>
            <person name="Petersen B."/>
            <person name="Wilson J."/>
        </authorList>
    </citation>
    <scope>NUCLEOTIDE SEQUENCE</scope>
    <source>
        <strain evidence="1">AA19_3_7</strain>
        <tissue evidence="1">Leaf</tissue>
    </source>
</reference>
<accession>A0AAD5GLW7</accession>
<name>A0AAD5GLW7_AMBAR</name>
<dbReference type="Proteomes" id="UP001206925">
    <property type="component" value="Unassembled WGS sequence"/>
</dbReference>
<organism evidence="1 2">
    <name type="scientific">Ambrosia artemisiifolia</name>
    <name type="common">Common ragweed</name>
    <dbReference type="NCBI Taxonomy" id="4212"/>
    <lineage>
        <taxon>Eukaryota</taxon>
        <taxon>Viridiplantae</taxon>
        <taxon>Streptophyta</taxon>
        <taxon>Embryophyta</taxon>
        <taxon>Tracheophyta</taxon>
        <taxon>Spermatophyta</taxon>
        <taxon>Magnoliopsida</taxon>
        <taxon>eudicotyledons</taxon>
        <taxon>Gunneridae</taxon>
        <taxon>Pentapetalae</taxon>
        <taxon>asterids</taxon>
        <taxon>campanulids</taxon>
        <taxon>Asterales</taxon>
        <taxon>Asteraceae</taxon>
        <taxon>Asteroideae</taxon>
        <taxon>Heliantheae alliance</taxon>
        <taxon>Heliantheae</taxon>
        <taxon>Ambrosia</taxon>
    </lineage>
</organism>
<protein>
    <submittedName>
        <fullName evidence="1">Uncharacterized protein</fullName>
    </submittedName>
</protein>
<proteinExistence type="predicted"/>
<evidence type="ECO:0000313" key="2">
    <source>
        <dbReference type="Proteomes" id="UP001206925"/>
    </source>
</evidence>
<dbReference type="AlphaFoldDB" id="A0AAD5GLW7"/>
<dbReference type="EMBL" id="JAMZMK010006666">
    <property type="protein sequence ID" value="KAI7747837.1"/>
    <property type="molecule type" value="Genomic_DNA"/>
</dbReference>
<evidence type="ECO:0000313" key="1">
    <source>
        <dbReference type="EMBL" id="KAI7747837.1"/>
    </source>
</evidence>